<protein>
    <recommendedName>
        <fullName evidence="4">Large ribosomal subunit protein bL12</fullName>
    </recommendedName>
</protein>
<evidence type="ECO:0000256" key="3">
    <source>
        <dbReference type="ARBA" id="ARBA00023274"/>
    </source>
</evidence>
<evidence type="ECO:0000259" key="6">
    <source>
        <dbReference type="Pfam" id="PF16320"/>
    </source>
</evidence>
<keyword evidence="8" id="KW-1185">Reference proteome</keyword>
<dbReference type="HAMAP" id="MF_00368">
    <property type="entry name" value="Ribosomal_bL12"/>
    <property type="match status" value="1"/>
</dbReference>
<evidence type="ECO:0000256" key="2">
    <source>
        <dbReference type="ARBA" id="ARBA00022980"/>
    </source>
</evidence>
<sequence length="129" mass="13248">MAKLSTDELLDAFKEMTLIELSEFVKQFEETFGVTAAAPVAAAAAGAPAGGGDAAAAEEQDEFDVVLESAGDKKIAVIKEVRALTSLGLKEAKDLVDGAPKAVLEKVDKAAADKAKEQLEGAGATVTLK</sequence>
<feature type="domain" description="Large ribosomal subunit protein bL12 C-terminal" evidence="5">
    <location>
        <begin position="63"/>
        <end position="129"/>
    </location>
</feature>
<dbReference type="EMBL" id="BAABFX010000019">
    <property type="protein sequence ID" value="GAA4391470.1"/>
    <property type="molecule type" value="Genomic_DNA"/>
</dbReference>
<keyword evidence="3 4" id="KW-0687">Ribonucleoprotein</keyword>
<dbReference type="Gene3D" id="1.20.5.710">
    <property type="entry name" value="Single helix bin"/>
    <property type="match status" value="1"/>
</dbReference>
<dbReference type="CDD" id="cd00387">
    <property type="entry name" value="Ribosomal_L7_L12"/>
    <property type="match status" value="1"/>
</dbReference>
<keyword evidence="2 4" id="KW-0689">Ribosomal protein</keyword>
<evidence type="ECO:0000256" key="1">
    <source>
        <dbReference type="ARBA" id="ARBA00007197"/>
    </source>
</evidence>
<dbReference type="SUPFAM" id="SSF48300">
    <property type="entry name" value="Ribosomal protein L7/12, oligomerisation (N-terminal) domain"/>
    <property type="match status" value="1"/>
</dbReference>
<dbReference type="InterPro" id="IPR000206">
    <property type="entry name" value="Ribosomal_bL12"/>
</dbReference>
<dbReference type="InterPro" id="IPR008932">
    <property type="entry name" value="Ribosomal_bL12_oligo"/>
</dbReference>
<comment type="caution">
    <text evidence="7">The sequence shown here is derived from an EMBL/GenBank/DDBJ whole genome shotgun (WGS) entry which is preliminary data.</text>
</comment>
<dbReference type="InterPro" id="IPR014719">
    <property type="entry name" value="Ribosomal_bL12_C/ClpS-like"/>
</dbReference>
<gene>
    <name evidence="4 7" type="primary">rplL</name>
    <name evidence="7" type="ORF">GCM10023153_09420</name>
</gene>
<name>A0ABP8JIU4_9MICO</name>
<dbReference type="InterPro" id="IPR036235">
    <property type="entry name" value="Ribosomal_bL12_oligo_N_sf"/>
</dbReference>
<dbReference type="PANTHER" id="PTHR45987:SF4">
    <property type="entry name" value="LARGE RIBOSOMAL SUBUNIT PROTEIN BL12M"/>
    <property type="match status" value="1"/>
</dbReference>
<comment type="subunit">
    <text evidence="4">Homodimer. Part of the ribosomal stalk of the 50S ribosomal subunit. Forms a multimeric L10(L12)X complex, where L10 forms an elongated spine to which 2 to 4 L12 dimers bind in a sequential fashion. Binds GTP-bound translation factors.</text>
</comment>
<accession>A0ABP8JIU4</accession>
<reference evidence="8" key="1">
    <citation type="journal article" date="2019" name="Int. J. Syst. Evol. Microbiol.">
        <title>The Global Catalogue of Microorganisms (GCM) 10K type strain sequencing project: providing services to taxonomists for standard genome sequencing and annotation.</title>
        <authorList>
            <consortium name="The Broad Institute Genomics Platform"/>
            <consortium name="The Broad Institute Genome Sequencing Center for Infectious Disease"/>
            <person name="Wu L."/>
            <person name="Ma J."/>
        </authorList>
    </citation>
    <scope>NUCLEOTIDE SEQUENCE [LARGE SCALE GENOMIC DNA]</scope>
    <source>
        <strain evidence="8">JCM 17738</strain>
    </source>
</reference>
<evidence type="ECO:0000256" key="4">
    <source>
        <dbReference type="HAMAP-Rule" id="MF_00368"/>
    </source>
</evidence>
<proteinExistence type="inferred from homology"/>
<dbReference type="Gene3D" id="3.30.1390.10">
    <property type="match status" value="1"/>
</dbReference>
<dbReference type="RefSeq" id="WP_159900944.1">
    <property type="nucleotide sequence ID" value="NZ_BAABFX010000019.1"/>
</dbReference>
<evidence type="ECO:0000259" key="5">
    <source>
        <dbReference type="Pfam" id="PF00542"/>
    </source>
</evidence>
<dbReference type="Proteomes" id="UP001500390">
    <property type="component" value="Unassembled WGS sequence"/>
</dbReference>
<dbReference type="InterPro" id="IPR013823">
    <property type="entry name" value="Ribosomal_bL12_C"/>
</dbReference>
<feature type="domain" description="Large ribosomal subunit protein bL12 oligomerization" evidence="6">
    <location>
        <begin position="6"/>
        <end position="51"/>
    </location>
</feature>
<comment type="function">
    <text evidence="4">Forms part of the ribosomal stalk which helps the ribosome interact with GTP-bound translation factors. Is thus essential for accurate translation.</text>
</comment>
<dbReference type="Pfam" id="PF00542">
    <property type="entry name" value="Ribosomal_L12"/>
    <property type="match status" value="1"/>
</dbReference>
<dbReference type="NCBIfam" id="TIGR00855">
    <property type="entry name" value="L12"/>
    <property type="match status" value="1"/>
</dbReference>
<evidence type="ECO:0000313" key="8">
    <source>
        <dbReference type="Proteomes" id="UP001500390"/>
    </source>
</evidence>
<evidence type="ECO:0000313" key="7">
    <source>
        <dbReference type="EMBL" id="GAA4391470.1"/>
    </source>
</evidence>
<dbReference type="Pfam" id="PF16320">
    <property type="entry name" value="Ribosomal_L12_N"/>
    <property type="match status" value="1"/>
</dbReference>
<dbReference type="GO" id="GO:0005840">
    <property type="term" value="C:ribosome"/>
    <property type="evidence" value="ECO:0007669"/>
    <property type="project" value="UniProtKB-KW"/>
</dbReference>
<organism evidence="7 8">
    <name type="scientific">Ornithinibacter aureus</name>
    <dbReference type="NCBI Taxonomy" id="622664"/>
    <lineage>
        <taxon>Bacteria</taxon>
        <taxon>Bacillati</taxon>
        <taxon>Actinomycetota</taxon>
        <taxon>Actinomycetes</taxon>
        <taxon>Micrococcales</taxon>
        <taxon>Intrasporangiaceae</taxon>
        <taxon>Ornithinibacter</taxon>
    </lineage>
</organism>
<dbReference type="PANTHER" id="PTHR45987">
    <property type="entry name" value="39S RIBOSOMAL PROTEIN L12"/>
    <property type="match status" value="1"/>
</dbReference>
<dbReference type="SUPFAM" id="SSF54736">
    <property type="entry name" value="ClpS-like"/>
    <property type="match status" value="1"/>
</dbReference>
<comment type="similarity">
    <text evidence="1 4">Belongs to the bacterial ribosomal protein bL12 family.</text>
</comment>